<accession>A0A3S5IR27</accession>
<dbReference type="OrthoDB" id="74201at2759"/>
<protein>
    <submittedName>
        <fullName evidence="2">Actin-like protein</fullName>
    </submittedName>
</protein>
<organism evidence="2 3">
    <name type="scientific">Trypanosoma rangeli</name>
    <dbReference type="NCBI Taxonomy" id="5698"/>
    <lineage>
        <taxon>Eukaryota</taxon>
        <taxon>Discoba</taxon>
        <taxon>Euglenozoa</taxon>
        <taxon>Kinetoplastea</taxon>
        <taxon>Metakinetoplastina</taxon>
        <taxon>Trypanosomatida</taxon>
        <taxon>Trypanosomatidae</taxon>
        <taxon>Trypanosoma</taxon>
        <taxon>Herpetosoma</taxon>
    </lineage>
</organism>
<dbReference type="OMA" id="VCLHYTA"/>
<proteinExistence type="inferred from homology"/>
<dbReference type="PANTHER" id="PTHR11937">
    <property type="entry name" value="ACTIN"/>
    <property type="match status" value="1"/>
</dbReference>
<dbReference type="InterPro" id="IPR004000">
    <property type="entry name" value="Actin"/>
</dbReference>
<gene>
    <name evidence="2" type="ORF">TraAM80_05375</name>
</gene>
<dbReference type="InterPro" id="IPR043129">
    <property type="entry name" value="ATPase_NBD"/>
</dbReference>
<dbReference type="SMART" id="SM00268">
    <property type="entry name" value="ACTIN"/>
    <property type="match status" value="1"/>
</dbReference>
<evidence type="ECO:0000313" key="3">
    <source>
        <dbReference type="Proteomes" id="UP000283634"/>
    </source>
</evidence>
<sequence>MSLTLEIERPLLMDITFVADYGSHTVKHACFSKFDKTLGVDVGVSETPSVAYVEDALDIVLLGRHLAELLSNSCPEDSGLTLSLLTDVLLPQRKRELILKCCFEYLDAKRVFLGYAAATALFSAGETTGMSIDVGYCGVRFVPVVHGIVQTSLCAAVQSVGARATDCVLSRYLPEAEEPLLWALKSSACWVGEEAVALPSRLTLPDGNSLPFPLSYAVCKEAGEALLFHTPHISAPFAVHHAYQKSLIEFSSLNQWVLVGGASVVRGVREVFRGALSHAVSPSHVTPRRLQVKAPMHAALSGGVIVSQLSSFKGMCVHAAEYAEEGPHRCIHLKAVDGR</sequence>
<comment type="caution">
    <text evidence="2">The sequence shown here is derived from an EMBL/GenBank/DDBJ whole genome shotgun (WGS) entry which is preliminary data.</text>
</comment>
<dbReference type="Proteomes" id="UP000283634">
    <property type="component" value="Unassembled WGS sequence"/>
</dbReference>
<dbReference type="RefSeq" id="XP_029237836.1">
    <property type="nucleotide sequence ID" value="XM_029382256.1"/>
</dbReference>
<dbReference type="AlphaFoldDB" id="A0A3S5IR27"/>
<evidence type="ECO:0000313" key="2">
    <source>
        <dbReference type="EMBL" id="RNF03990.1"/>
    </source>
</evidence>
<comment type="similarity">
    <text evidence="1">Belongs to the actin family.</text>
</comment>
<dbReference type="EMBL" id="MKGL01000177">
    <property type="protein sequence ID" value="RNF03990.1"/>
    <property type="molecule type" value="Genomic_DNA"/>
</dbReference>
<dbReference type="SUPFAM" id="SSF53067">
    <property type="entry name" value="Actin-like ATPase domain"/>
    <property type="match status" value="1"/>
</dbReference>
<reference evidence="2 3" key="1">
    <citation type="journal article" date="2018" name="BMC Genomics">
        <title>Genomic comparison of Trypanosoma conorhini and Trypanosoma rangeli to Trypanosoma cruzi strains of high and low virulence.</title>
        <authorList>
            <person name="Bradwell K.R."/>
            <person name="Koparde V.N."/>
            <person name="Matveyev A.V."/>
            <person name="Serrano M.G."/>
            <person name="Alves J.M."/>
            <person name="Parikh H."/>
            <person name="Huang B."/>
            <person name="Lee V."/>
            <person name="Espinosa-Alvarez O."/>
            <person name="Ortiz P.A."/>
            <person name="Costa-Martins A.G."/>
            <person name="Teixeira M.M."/>
            <person name="Buck G.A."/>
        </authorList>
    </citation>
    <scope>NUCLEOTIDE SEQUENCE [LARGE SCALE GENOMIC DNA]</scope>
    <source>
        <strain evidence="2 3">AM80</strain>
    </source>
</reference>
<dbReference type="GeneID" id="40329308"/>
<name>A0A3S5IR27_TRYRA</name>
<evidence type="ECO:0000256" key="1">
    <source>
        <dbReference type="RuleBase" id="RU000487"/>
    </source>
</evidence>
<dbReference type="Pfam" id="PF00022">
    <property type="entry name" value="Actin"/>
    <property type="match status" value="1"/>
</dbReference>
<keyword evidence="3" id="KW-1185">Reference proteome</keyword>
<dbReference type="Gene3D" id="3.30.420.40">
    <property type="match status" value="1"/>
</dbReference>